<dbReference type="EMBL" id="MK500328">
    <property type="protein sequence ID" value="QBK85952.1"/>
    <property type="molecule type" value="Genomic_DNA"/>
</dbReference>
<dbReference type="FunFam" id="3.10.110.10:FF:000002">
    <property type="entry name" value="Ubiquitin-conjugating enzyme E2 D3"/>
    <property type="match status" value="1"/>
</dbReference>
<dbReference type="SMART" id="SM00212">
    <property type="entry name" value="UBCc"/>
    <property type="match status" value="1"/>
</dbReference>
<dbReference type="GO" id="GO:0016567">
    <property type="term" value="P:protein ubiquitination"/>
    <property type="evidence" value="ECO:0007669"/>
    <property type="project" value="UniProtKB-UniPathway"/>
</dbReference>
<dbReference type="PANTHER" id="PTHR24067">
    <property type="entry name" value="UBIQUITIN-CONJUGATING ENZYME E2"/>
    <property type="match status" value="1"/>
</dbReference>
<dbReference type="SUPFAM" id="SSF54495">
    <property type="entry name" value="UBC-like"/>
    <property type="match status" value="1"/>
</dbReference>
<comment type="pathway">
    <text evidence="1">Protein modification; protein ubiquitination.</text>
</comment>
<evidence type="ECO:0000256" key="7">
    <source>
        <dbReference type="PROSITE-ProRule" id="PRU10133"/>
    </source>
</evidence>
<feature type="domain" description="UBC core" evidence="8">
    <location>
        <begin position="6"/>
        <end position="153"/>
    </location>
</feature>
<keyword evidence="3" id="KW-0808">Transferase</keyword>
<dbReference type="Pfam" id="PF00179">
    <property type="entry name" value="UQ_con"/>
    <property type="match status" value="1"/>
</dbReference>
<dbReference type="EC" id="2.3.2.23" evidence="2"/>
<dbReference type="UniPathway" id="UPA00143"/>
<evidence type="ECO:0000256" key="5">
    <source>
        <dbReference type="ARBA" id="ARBA00030012"/>
    </source>
</evidence>
<protein>
    <recommendedName>
        <fullName evidence="2">E2 ubiquitin-conjugating enzyme</fullName>
        <ecNumber evidence="2">2.3.2.23</ecNumber>
    </recommendedName>
    <alternativeName>
        <fullName evidence="6">Ubiquitin carrier protein</fullName>
    </alternativeName>
    <alternativeName>
        <fullName evidence="5">Ubiquitin-protein ligase</fullName>
    </alternativeName>
</protein>
<evidence type="ECO:0000256" key="6">
    <source>
        <dbReference type="ARBA" id="ARBA00031729"/>
    </source>
</evidence>
<evidence type="ECO:0000256" key="2">
    <source>
        <dbReference type="ARBA" id="ARBA00012486"/>
    </source>
</evidence>
<organism evidence="9">
    <name type="scientific">Marseillevirus LCMAC101</name>
    <dbReference type="NCBI Taxonomy" id="2506602"/>
    <lineage>
        <taxon>Viruses</taxon>
        <taxon>Varidnaviria</taxon>
        <taxon>Bamfordvirae</taxon>
        <taxon>Nucleocytoviricota</taxon>
        <taxon>Megaviricetes</taxon>
        <taxon>Pimascovirales</taxon>
        <taxon>Pimascovirales incertae sedis</taxon>
        <taxon>Marseilleviridae</taxon>
    </lineage>
</organism>
<dbReference type="InterPro" id="IPR023313">
    <property type="entry name" value="UBQ-conjugating_AS"/>
</dbReference>
<sequence length="153" mass="17188">MASASPAIKRIQKELKGLQENPIGYVSAAPIEEEDIFNWTATLIGPPETPYEGGVFTVLIKFPPEYPFKPPKIHFSTPVFHPNINRKGEICLSTLRDKWSAALTISKVLLSICSLLNEPNPDDPLVPEAATLYKFDRAGYNEIARRWTREYAT</sequence>
<evidence type="ECO:0000256" key="1">
    <source>
        <dbReference type="ARBA" id="ARBA00004906"/>
    </source>
</evidence>
<evidence type="ECO:0000259" key="8">
    <source>
        <dbReference type="PROSITE" id="PS50127"/>
    </source>
</evidence>
<name>A0A481YRW6_9VIRU</name>
<dbReference type="PROSITE" id="PS00183">
    <property type="entry name" value="UBC_1"/>
    <property type="match status" value="1"/>
</dbReference>
<accession>A0A481YRW6</accession>
<dbReference type="InterPro" id="IPR000608">
    <property type="entry name" value="UBC"/>
</dbReference>
<evidence type="ECO:0000256" key="3">
    <source>
        <dbReference type="ARBA" id="ARBA00022679"/>
    </source>
</evidence>
<dbReference type="InterPro" id="IPR016135">
    <property type="entry name" value="UBQ-conjugating_enzyme/RWD"/>
</dbReference>
<reference evidence="9" key="1">
    <citation type="journal article" date="2019" name="MBio">
        <title>Virus Genomes from Deep Sea Sediments Expand the Ocean Megavirome and Support Independent Origins of Viral Gigantism.</title>
        <authorList>
            <person name="Backstrom D."/>
            <person name="Yutin N."/>
            <person name="Jorgensen S.L."/>
            <person name="Dharamshi J."/>
            <person name="Homa F."/>
            <person name="Zaremba-Niedwiedzka K."/>
            <person name="Spang A."/>
            <person name="Wolf Y.I."/>
            <person name="Koonin E.V."/>
            <person name="Ettema T.J."/>
        </authorList>
    </citation>
    <scope>NUCLEOTIDE SEQUENCE</scope>
</reference>
<proteinExistence type="predicted"/>
<dbReference type="Gene3D" id="3.10.110.10">
    <property type="entry name" value="Ubiquitin Conjugating Enzyme"/>
    <property type="match status" value="1"/>
</dbReference>
<dbReference type="InterPro" id="IPR050113">
    <property type="entry name" value="Ub_conjugating_enzyme"/>
</dbReference>
<dbReference type="GO" id="GO:0061631">
    <property type="term" value="F:ubiquitin conjugating enzyme activity"/>
    <property type="evidence" value="ECO:0007669"/>
    <property type="project" value="UniProtKB-EC"/>
</dbReference>
<dbReference type="PROSITE" id="PS50127">
    <property type="entry name" value="UBC_2"/>
    <property type="match status" value="1"/>
</dbReference>
<evidence type="ECO:0000313" key="9">
    <source>
        <dbReference type="EMBL" id="QBK85952.1"/>
    </source>
</evidence>
<keyword evidence="4" id="KW-0833">Ubl conjugation pathway</keyword>
<evidence type="ECO:0000256" key="4">
    <source>
        <dbReference type="ARBA" id="ARBA00022786"/>
    </source>
</evidence>
<gene>
    <name evidence="9" type="ORF">LCMAC101_05470</name>
</gene>
<feature type="active site" description="Glycyl thioester intermediate" evidence="7">
    <location>
        <position position="91"/>
    </location>
</feature>